<sequence length="73" mass="7736">MSTKNPIMDTGSTGVTKVTDAWFSEFMVPHLNDLYHDLTGSSTNNGTYLIDRVKEFSEGPGGASTTNPPQGGG</sequence>
<name>A0A931FJA8_9ACTN</name>
<organism evidence="1 2">
    <name type="scientific">Streptacidiphilus fuscans</name>
    <dbReference type="NCBI Taxonomy" id="2789292"/>
    <lineage>
        <taxon>Bacteria</taxon>
        <taxon>Bacillati</taxon>
        <taxon>Actinomycetota</taxon>
        <taxon>Actinomycetes</taxon>
        <taxon>Kitasatosporales</taxon>
        <taxon>Streptomycetaceae</taxon>
        <taxon>Streptacidiphilus</taxon>
    </lineage>
</organism>
<evidence type="ECO:0000313" key="1">
    <source>
        <dbReference type="EMBL" id="MBF9072574.1"/>
    </source>
</evidence>
<dbReference type="RefSeq" id="WP_196197745.1">
    <property type="nucleotide sequence ID" value="NZ_JADPRT010000017.1"/>
</dbReference>
<dbReference type="EMBL" id="JADPRT010000017">
    <property type="protein sequence ID" value="MBF9072574.1"/>
    <property type="molecule type" value="Genomic_DNA"/>
</dbReference>
<keyword evidence="2" id="KW-1185">Reference proteome</keyword>
<accession>A0A931FJA8</accession>
<evidence type="ECO:0000313" key="2">
    <source>
        <dbReference type="Proteomes" id="UP000657385"/>
    </source>
</evidence>
<protein>
    <submittedName>
        <fullName evidence="1">Uncharacterized protein</fullName>
    </submittedName>
</protein>
<comment type="caution">
    <text evidence="1">The sequence shown here is derived from an EMBL/GenBank/DDBJ whole genome shotgun (WGS) entry which is preliminary data.</text>
</comment>
<dbReference type="AlphaFoldDB" id="A0A931FJA8"/>
<proteinExistence type="predicted"/>
<gene>
    <name evidence="1" type="ORF">I2501_31610</name>
</gene>
<reference evidence="1" key="1">
    <citation type="submission" date="2020-11" db="EMBL/GenBank/DDBJ databases">
        <title>Isolation and identification of active actinomycetes.</title>
        <authorList>
            <person name="Yu B."/>
        </authorList>
    </citation>
    <scope>NUCLEOTIDE SEQUENCE</scope>
    <source>
        <strain evidence="1">NEAU-YB345</strain>
    </source>
</reference>
<dbReference type="Proteomes" id="UP000657385">
    <property type="component" value="Unassembled WGS sequence"/>
</dbReference>